<organism evidence="1 2">
    <name type="scientific">Streptosporangium longisporum</name>
    <dbReference type="NCBI Taxonomy" id="46187"/>
    <lineage>
        <taxon>Bacteria</taxon>
        <taxon>Bacillati</taxon>
        <taxon>Actinomycetota</taxon>
        <taxon>Actinomycetes</taxon>
        <taxon>Streptosporangiales</taxon>
        <taxon>Streptosporangiaceae</taxon>
        <taxon>Streptosporangium</taxon>
    </lineage>
</organism>
<reference evidence="2" key="1">
    <citation type="journal article" date="2019" name="Int. J. Syst. Evol. Microbiol.">
        <title>The Global Catalogue of Microorganisms (GCM) 10K type strain sequencing project: providing services to taxonomists for standard genome sequencing and annotation.</title>
        <authorList>
            <consortium name="The Broad Institute Genomics Platform"/>
            <consortium name="The Broad Institute Genome Sequencing Center for Infectious Disease"/>
            <person name="Wu L."/>
            <person name="Ma J."/>
        </authorList>
    </citation>
    <scope>NUCLEOTIDE SEQUENCE [LARGE SCALE GENOMIC DNA]</scope>
    <source>
        <strain evidence="2">JCM 3106</strain>
    </source>
</reference>
<sequence>MLTLQQPQVRFVAQPLLPGAPGAAGGQLVVDVRAGNLVRRVGRTSSHRGFASVRRLLVWNLC</sequence>
<name>A0ABP6L8I4_9ACTN</name>
<keyword evidence="2" id="KW-1185">Reference proteome</keyword>
<proteinExistence type="predicted"/>
<evidence type="ECO:0000313" key="1">
    <source>
        <dbReference type="EMBL" id="GAA3035839.1"/>
    </source>
</evidence>
<accession>A0ABP6L8I4</accession>
<dbReference type="RefSeq" id="WP_344905405.1">
    <property type="nucleotide sequence ID" value="NZ_BAAAWD010000022.1"/>
</dbReference>
<protein>
    <submittedName>
        <fullName evidence="1">Uncharacterized protein</fullName>
    </submittedName>
</protein>
<evidence type="ECO:0000313" key="2">
    <source>
        <dbReference type="Proteomes" id="UP001499930"/>
    </source>
</evidence>
<comment type="caution">
    <text evidence="1">The sequence shown here is derived from an EMBL/GenBank/DDBJ whole genome shotgun (WGS) entry which is preliminary data.</text>
</comment>
<gene>
    <name evidence="1" type="ORF">GCM10017559_74410</name>
</gene>
<dbReference type="EMBL" id="BAAAWD010000022">
    <property type="protein sequence ID" value="GAA3035839.1"/>
    <property type="molecule type" value="Genomic_DNA"/>
</dbReference>
<dbReference type="Proteomes" id="UP001499930">
    <property type="component" value="Unassembled WGS sequence"/>
</dbReference>